<evidence type="ECO:0000313" key="3">
    <source>
        <dbReference type="Proteomes" id="UP000054053"/>
    </source>
</evidence>
<name>A0A1B5KYZ1_USTVR</name>
<reference evidence="3" key="1">
    <citation type="journal article" date="2016" name="Genome Announc.">
        <title>Genome sequence of Ustilaginoidea virens IPU010, a rice pathogenic fungus causing false smut.</title>
        <authorList>
            <person name="Kumagai T."/>
            <person name="Ishii T."/>
            <person name="Terai G."/>
            <person name="Umemura M."/>
            <person name="Machida M."/>
            <person name="Asai K."/>
        </authorList>
    </citation>
    <scope>NUCLEOTIDE SEQUENCE [LARGE SCALE GENOMIC DNA]</scope>
    <source>
        <strain evidence="3">IPU010</strain>
    </source>
</reference>
<proteinExistence type="predicted"/>
<dbReference type="AlphaFoldDB" id="A0A1B5KYZ1"/>
<comment type="caution">
    <text evidence="2">The sequence shown here is derived from an EMBL/GenBank/DDBJ whole genome shotgun (WGS) entry which is preliminary data.</text>
</comment>
<organism evidence="2 3">
    <name type="scientific">Ustilaginoidea virens</name>
    <name type="common">Rice false smut fungus</name>
    <name type="synonym">Villosiclava virens</name>
    <dbReference type="NCBI Taxonomy" id="1159556"/>
    <lineage>
        <taxon>Eukaryota</taxon>
        <taxon>Fungi</taxon>
        <taxon>Dikarya</taxon>
        <taxon>Ascomycota</taxon>
        <taxon>Pezizomycotina</taxon>
        <taxon>Sordariomycetes</taxon>
        <taxon>Hypocreomycetidae</taxon>
        <taxon>Hypocreales</taxon>
        <taxon>Clavicipitaceae</taxon>
        <taxon>Ustilaginoidea</taxon>
    </lineage>
</organism>
<feature type="region of interest" description="Disordered" evidence="1">
    <location>
        <begin position="56"/>
        <end position="75"/>
    </location>
</feature>
<dbReference type="EMBL" id="BBTG02000006">
    <property type="protein sequence ID" value="GAO16300.1"/>
    <property type="molecule type" value="Genomic_DNA"/>
</dbReference>
<evidence type="ECO:0000256" key="1">
    <source>
        <dbReference type="SAM" id="MobiDB-lite"/>
    </source>
</evidence>
<protein>
    <submittedName>
        <fullName evidence="2">Uncharacterized protein</fullName>
    </submittedName>
</protein>
<gene>
    <name evidence="2" type="ORF">UVI_02016870</name>
</gene>
<sequence>MPFGRRPTGPAASIARKMPADEALVKSSNTMKASVARTPAPSGQKSVVATQAGANCGRWAPTKMPPSMNRNRRTA</sequence>
<accession>A0A1B5KYZ1</accession>
<dbReference type="Proteomes" id="UP000054053">
    <property type="component" value="Unassembled WGS sequence"/>
</dbReference>
<evidence type="ECO:0000313" key="2">
    <source>
        <dbReference type="EMBL" id="GAO16300.1"/>
    </source>
</evidence>